<keyword evidence="1" id="KW-0238">DNA-binding</keyword>
<dbReference type="RefSeq" id="WP_096407435.1">
    <property type="nucleotide sequence ID" value="NZ_AP014597.1"/>
</dbReference>
<reference evidence="3 4" key="1">
    <citation type="journal article" date="2016" name="DNA Res.">
        <title>The complete genome sequencing of Prevotella intermedia strain OMA14 and a subsequent fine-scale, intra-species genomic comparison reveal an unusual amplification of conjugative and mobile transposons and identify a novel Prevotella-lineage-specific repeat.</title>
        <authorList>
            <person name="Naito M."/>
            <person name="Ogura Y."/>
            <person name="Itoh T."/>
            <person name="Shoji M."/>
            <person name="Okamoto M."/>
            <person name="Hayashi T."/>
            <person name="Nakayama K."/>
        </authorList>
    </citation>
    <scope>NUCLEOTIDE SEQUENCE [LARGE SCALE GENOMIC DNA]</scope>
    <source>
        <strain evidence="3 4">OMA14</strain>
    </source>
</reference>
<evidence type="ECO:0000256" key="2">
    <source>
        <dbReference type="ARBA" id="ARBA00023172"/>
    </source>
</evidence>
<evidence type="ECO:0000313" key="3">
    <source>
        <dbReference type="EMBL" id="BAU17943.1"/>
    </source>
</evidence>
<dbReference type="InterPro" id="IPR011010">
    <property type="entry name" value="DNA_brk_join_enz"/>
</dbReference>
<protein>
    <submittedName>
        <fullName evidence="3">Integrase</fullName>
    </submittedName>
</protein>
<accession>A0A0S3UKL1</accession>
<dbReference type="PANTHER" id="PTHR30349:SF64">
    <property type="entry name" value="PROPHAGE INTEGRASE INTD-RELATED"/>
    <property type="match status" value="1"/>
</dbReference>
<name>A0A0S3UKL1_PREIN</name>
<dbReference type="Gene3D" id="1.10.150.130">
    <property type="match status" value="1"/>
</dbReference>
<dbReference type="Gene3D" id="1.10.443.10">
    <property type="entry name" value="Intergrase catalytic core"/>
    <property type="match status" value="1"/>
</dbReference>
<dbReference type="InterPro" id="IPR010998">
    <property type="entry name" value="Integrase_recombinase_N"/>
</dbReference>
<dbReference type="AlphaFoldDB" id="A0A0S3UKL1"/>
<dbReference type="InterPro" id="IPR050090">
    <property type="entry name" value="Tyrosine_recombinase_XerCD"/>
</dbReference>
<keyword evidence="2" id="KW-0233">DNA recombination</keyword>
<dbReference type="Proteomes" id="UP000217431">
    <property type="component" value="Chromosome I"/>
</dbReference>
<organism evidence="3 4">
    <name type="scientific">Prevotella intermedia</name>
    <dbReference type="NCBI Taxonomy" id="28131"/>
    <lineage>
        <taxon>Bacteria</taxon>
        <taxon>Pseudomonadati</taxon>
        <taxon>Bacteroidota</taxon>
        <taxon>Bacteroidia</taxon>
        <taxon>Bacteroidales</taxon>
        <taxon>Prevotellaceae</taxon>
        <taxon>Prevotella</taxon>
    </lineage>
</organism>
<dbReference type="SUPFAM" id="SSF56349">
    <property type="entry name" value="DNA breaking-rejoining enzymes"/>
    <property type="match status" value="1"/>
</dbReference>
<gene>
    <name evidence="3" type="ORF">PIOMA14_I_1435</name>
</gene>
<evidence type="ECO:0000313" key="4">
    <source>
        <dbReference type="Proteomes" id="UP000217431"/>
    </source>
</evidence>
<evidence type="ECO:0000256" key="1">
    <source>
        <dbReference type="ARBA" id="ARBA00023125"/>
    </source>
</evidence>
<dbReference type="PANTHER" id="PTHR30349">
    <property type="entry name" value="PHAGE INTEGRASE-RELATED"/>
    <property type="match status" value="1"/>
</dbReference>
<dbReference type="GO" id="GO:0015074">
    <property type="term" value="P:DNA integration"/>
    <property type="evidence" value="ECO:0007669"/>
    <property type="project" value="InterPro"/>
</dbReference>
<dbReference type="GO" id="GO:0003677">
    <property type="term" value="F:DNA binding"/>
    <property type="evidence" value="ECO:0007669"/>
    <property type="project" value="UniProtKB-KW"/>
</dbReference>
<dbReference type="EMBL" id="AP014597">
    <property type="protein sequence ID" value="BAU17943.1"/>
    <property type="molecule type" value="Genomic_DNA"/>
</dbReference>
<sequence length="487" mass="56605">MVKKLETTYKSARFGICTYALILDKRHPKKDRNTFPVAMRYTIDRKSWYNFVASEFTKEDFSKICTLSAKAVRSELYDKKVEFDAIFERQVELIERLGNSLTLDRIKTAITGVDTSKEASFFGVWQDRINFFRTNNNGEQYNTAESYECAMKSFQKILWDRPITGFKVGKEDIEYWSNGMQNGVPDENGELIGQLSEATRGLYLRNCRAVWNECVSLGYLTNQEYPFSNVKKKKLVAIPVGDTRKDRYLNTEHMTELYRVFVEKRYPKSWKKGYAENAHYSLGLFLAQYLCNGFNMADAAELKYTQFYFDSGRKAFKFKRVKTRNLTEGGGEIIIPIIEPLQKILDEIAAEPVLNGFVFPDILQGATHKAIKRKRISQENSNVQDRIIKISQDVLNWEVRPSGTWCRHSYGTNLTHAQVEDRYISQSMGHSTDKTITERYIAQYPLETMFEFNSKLLDLEPKVTVEDIKNMTEEQKTEILLKLLEKK</sequence>
<dbReference type="InterPro" id="IPR013762">
    <property type="entry name" value="Integrase-like_cat_sf"/>
</dbReference>
<proteinExistence type="predicted"/>
<dbReference type="GO" id="GO:0006310">
    <property type="term" value="P:DNA recombination"/>
    <property type="evidence" value="ECO:0007669"/>
    <property type="project" value="UniProtKB-KW"/>
</dbReference>